<keyword evidence="4" id="KW-1185">Reference proteome</keyword>
<dbReference type="InterPro" id="IPR013324">
    <property type="entry name" value="RNA_pol_sigma_r3/r4-like"/>
</dbReference>
<comment type="caution">
    <text evidence="3">The sequence shown here is derived from an EMBL/GenBank/DDBJ whole genome shotgun (WGS) entry which is preliminary data.</text>
</comment>
<dbReference type="Gene3D" id="1.20.120.1810">
    <property type="match status" value="1"/>
</dbReference>
<dbReference type="EMBL" id="CAXHTA020000019">
    <property type="protein sequence ID" value="CAL5228683.1"/>
    <property type="molecule type" value="Genomic_DNA"/>
</dbReference>
<feature type="compositionally biased region" description="Basic and acidic residues" evidence="2">
    <location>
        <begin position="102"/>
        <end position="112"/>
    </location>
</feature>
<dbReference type="PANTHER" id="PTHR30603">
    <property type="entry name" value="RNA POLYMERASE SIGMA FACTOR RPO"/>
    <property type="match status" value="1"/>
</dbReference>
<dbReference type="Gene3D" id="1.20.140.160">
    <property type="match status" value="1"/>
</dbReference>
<gene>
    <name evidence="3" type="primary">g11858</name>
    <name evidence="3" type="ORF">VP750_LOCUS10589</name>
</gene>
<dbReference type="SUPFAM" id="SSF88659">
    <property type="entry name" value="Sigma3 and sigma4 domains of RNA polymerase sigma factors"/>
    <property type="match status" value="1"/>
</dbReference>
<feature type="region of interest" description="Disordered" evidence="2">
    <location>
        <begin position="85"/>
        <end position="179"/>
    </location>
</feature>
<evidence type="ECO:0000313" key="4">
    <source>
        <dbReference type="Proteomes" id="UP001497392"/>
    </source>
</evidence>
<evidence type="ECO:0000313" key="3">
    <source>
        <dbReference type="EMBL" id="CAL5228683.1"/>
    </source>
</evidence>
<evidence type="ECO:0000256" key="2">
    <source>
        <dbReference type="SAM" id="MobiDB-lite"/>
    </source>
</evidence>
<protein>
    <submittedName>
        <fullName evidence="3">G11858 protein</fullName>
    </submittedName>
</protein>
<reference evidence="3 4" key="1">
    <citation type="submission" date="2024-06" db="EMBL/GenBank/DDBJ databases">
        <authorList>
            <person name="Kraege A."/>
            <person name="Thomma B."/>
        </authorList>
    </citation>
    <scope>NUCLEOTIDE SEQUENCE [LARGE SCALE GENOMIC DNA]</scope>
</reference>
<dbReference type="SUPFAM" id="SSF88946">
    <property type="entry name" value="Sigma2 domain of RNA polymerase sigma factors"/>
    <property type="match status" value="1"/>
</dbReference>
<sequence length="502" mass="55574">MIASWPQAALRGGTALANTGIHGPICSVRGSAARRVRRTGPQQKAEAARLQEAAPELSTLPETWERTSLSDEGIREALRARSKHFAALDEPELADSGSMSPESDREHAKEENGSSPPKQPQRKTSDKFVTPSSTKSSEAMNEEGLSERQKRRKRVGWALHQRRAGKPGKVSQKAERPSAAQYSREVEAQLCSQIQEAQRLRQVCEDIAGGRQQLPDQEWARAAGLKSPRALRAALQAGSAAEKSLVSEHHGFLLSLVRRFTHQGVSEEELLVEAKTSFIRVAEKFDVTKNARLTSYAWFDIMSSLQQLCQREGALLPMARSALQDLTKLDRAEEALLQQRGANPTLNEVAARAGVAPGRARLLRERQKTMAYEDITLDFKGGNQRGADEITEAADGSSEDPDTVICEREKALHVRSIVSLALDALAARDSRHVKVNGYNHRVIRAMRLRYGLDDDRPRTLKEVSQEMQNSVETVRMLVEEGKEQLAEILAQMGLIKDIQMSA</sequence>
<organism evidence="3 4">
    <name type="scientific">Coccomyxa viridis</name>
    <dbReference type="NCBI Taxonomy" id="1274662"/>
    <lineage>
        <taxon>Eukaryota</taxon>
        <taxon>Viridiplantae</taxon>
        <taxon>Chlorophyta</taxon>
        <taxon>core chlorophytes</taxon>
        <taxon>Trebouxiophyceae</taxon>
        <taxon>Trebouxiophyceae incertae sedis</taxon>
        <taxon>Coccomyxaceae</taxon>
        <taxon>Coccomyxa</taxon>
    </lineage>
</organism>
<proteinExistence type="inferred from homology"/>
<feature type="compositionally biased region" description="Basic residues" evidence="2">
    <location>
        <begin position="149"/>
        <end position="166"/>
    </location>
</feature>
<dbReference type="InterPro" id="IPR050239">
    <property type="entry name" value="Sigma-70_RNA_pol_init_factors"/>
</dbReference>
<name>A0ABP1GEK2_9CHLO</name>
<dbReference type="InterPro" id="IPR013325">
    <property type="entry name" value="RNA_pol_sigma_r2"/>
</dbReference>
<feature type="compositionally biased region" description="Polar residues" evidence="2">
    <location>
        <begin position="130"/>
        <end position="139"/>
    </location>
</feature>
<evidence type="ECO:0000256" key="1">
    <source>
        <dbReference type="ARBA" id="ARBA00007788"/>
    </source>
</evidence>
<dbReference type="Proteomes" id="UP001497392">
    <property type="component" value="Unassembled WGS sequence"/>
</dbReference>
<comment type="similarity">
    <text evidence="1">Belongs to the sigma-70 factor family.</text>
</comment>
<dbReference type="PANTHER" id="PTHR30603:SF47">
    <property type="entry name" value="RNA POLYMERASE SIGMA FACTOR SIGD, CHLOROPLASTIC"/>
    <property type="match status" value="1"/>
</dbReference>
<accession>A0ABP1GEK2</accession>